<accession>Q649H5</accession>
<dbReference type="EMBL" id="AY714863">
    <property type="protein sequence ID" value="AAU83952.1"/>
    <property type="molecule type" value="Genomic_DNA"/>
</dbReference>
<protein>
    <submittedName>
        <fullName evidence="1">Uncharacterized protein</fullName>
    </submittedName>
</protein>
<organism evidence="1">
    <name type="scientific">Uncultured archaeon GZfos26G2</name>
    <dbReference type="NCBI Taxonomy" id="3386331"/>
    <lineage>
        <taxon>Archaea</taxon>
        <taxon>Methanobacteriati</taxon>
        <taxon>Methanobacteriota</taxon>
        <taxon>Stenosarchaea group</taxon>
        <taxon>Methanomicrobia</taxon>
        <taxon>Candidatus Methanophagales</taxon>
        <taxon>Candidatus Methanophagaceae</taxon>
        <taxon>Candidatus Methanophaga</taxon>
    </lineage>
</organism>
<gene>
    <name evidence="1" type="ORF">GZ35A2_27</name>
</gene>
<name>Q649H5_UNCAG</name>
<dbReference type="AlphaFoldDB" id="Q649H5"/>
<evidence type="ECO:0000313" key="1">
    <source>
        <dbReference type="EMBL" id="AAU83952.1"/>
    </source>
</evidence>
<proteinExistence type="predicted"/>
<sequence length="154" mass="16604">MISLSSNEMLLVLGNSGTVAVVKVGVQRQFFVDTPESEIVLALGPEELLVASGFGTGEEIVKGLRCVLYMIRELNSPLIVLPKNHPASARLKMVLAAGKRIVLSCDITAGTHPEQHLLCAMNEFDGAEILGVEGGVELKGLEWVKYERRGFSAL</sequence>
<reference evidence="1" key="1">
    <citation type="journal article" date="2004" name="Science">
        <title>Reverse methanogenesis: testing the hypothesis with environmental genomics.</title>
        <authorList>
            <person name="Hallam S.J."/>
            <person name="Putnam N."/>
            <person name="Preston C.M."/>
            <person name="Detter J.C."/>
            <person name="Rokhsar D."/>
            <person name="Richardson P.M."/>
            <person name="DeLong E.F."/>
        </authorList>
    </citation>
    <scope>NUCLEOTIDE SEQUENCE</scope>
</reference>
<reference evidence="1" key="2">
    <citation type="submission" date="2004-08" db="EMBL/GenBank/DDBJ databases">
        <authorList>
            <person name="Putnam N."/>
            <person name="Detter J.C."/>
            <person name="Richardson P.M."/>
            <person name="Rokhsar D."/>
        </authorList>
    </citation>
    <scope>NUCLEOTIDE SEQUENCE</scope>
</reference>